<dbReference type="GO" id="GO:0004066">
    <property type="term" value="F:asparagine synthase (glutamine-hydrolyzing) activity"/>
    <property type="evidence" value="ECO:0007669"/>
    <property type="project" value="UniProtKB-EC"/>
</dbReference>
<dbReference type="GO" id="GO:0006529">
    <property type="term" value="P:asparagine biosynthetic process"/>
    <property type="evidence" value="ECO:0007669"/>
    <property type="project" value="UniProtKB-KW"/>
</dbReference>
<comment type="catalytic activity">
    <reaction evidence="9">
        <text>L-aspartate + L-glutamine + ATP + H2O = L-asparagine + L-glutamate + AMP + diphosphate + H(+)</text>
        <dbReference type="Rhea" id="RHEA:12228"/>
        <dbReference type="ChEBI" id="CHEBI:15377"/>
        <dbReference type="ChEBI" id="CHEBI:15378"/>
        <dbReference type="ChEBI" id="CHEBI:29985"/>
        <dbReference type="ChEBI" id="CHEBI:29991"/>
        <dbReference type="ChEBI" id="CHEBI:30616"/>
        <dbReference type="ChEBI" id="CHEBI:33019"/>
        <dbReference type="ChEBI" id="CHEBI:58048"/>
        <dbReference type="ChEBI" id="CHEBI:58359"/>
        <dbReference type="ChEBI" id="CHEBI:456215"/>
        <dbReference type="EC" id="6.3.5.4"/>
    </reaction>
</comment>
<dbReference type="GO" id="GO:0005524">
    <property type="term" value="F:ATP binding"/>
    <property type="evidence" value="ECO:0007669"/>
    <property type="project" value="UniProtKB-KW"/>
</dbReference>
<dbReference type="OrthoDB" id="409189at2759"/>
<reference evidence="16" key="1">
    <citation type="journal article" date="2017" name="Nat. Microbiol.">
        <title>Global analysis of biosynthetic gene clusters reveals vast potential of secondary metabolite production in Penicillium species.</title>
        <authorList>
            <person name="Nielsen J.C."/>
            <person name="Grijseels S."/>
            <person name="Prigent S."/>
            <person name="Ji B."/>
            <person name="Dainat J."/>
            <person name="Nielsen K.F."/>
            <person name="Frisvad J.C."/>
            <person name="Workman M."/>
            <person name="Nielsen J."/>
        </authorList>
    </citation>
    <scope>NUCLEOTIDE SEQUENCE [LARGE SCALE GENOMIC DNA]</scope>
    <source>
        <strain evidence="16">IBT 31811</strain>
    </source>
</reference>
<dbReference type="SUPFAM" id="SSF56235">
    <property type="entry name" value="N-terminal nucleophile aminohydrolases (Ntn hydrolases)"/>
    <property type="match status" value="1"/>
</dbReference>
<dbReference type="SUPFAM" id="SSF52402">
    <property type="entry name" value="Adenine nucleotide alpha hydrolases-like"/>
    <property type="match status" value="1"/>
</dbReference>
<evidence type="ECO:0000256" key="5">
    <source>
        <dbReference type="ARBA" id="ARBA00022840"/>
    </source>
</evidence>
<dbReference type="Gene3D" id="3.40.50.620">
    <property type="entry name" value="HUPs"/>
    <property type="match status" value="2"/>
</dbReference>
<keyword evidence="16" id="KW-1185">Reference proteome</keyword>
<dbReference type="PANTHER" id="PTHR11772:SF17">
    <property type="entry name" value="ASPARAGINE SYNTHETASE (EUROFUNG)"/>
    <property type="match status" value="1"/>
</dbReference>
<evidence type="ECO:0000256" key="9">
    <source>
        <dbReference type="ARBA" id="ARBA00048741"/>
    </source>
</evidence>
<dbReference type="InterPro" id="IPR001962">
    <property type="entry name" value="Asn_synthase"/>
</dbReference>
<accession>A0A1V6QL47</accession>
<evidence type="ECO:0000313" key="16">
    <source>
        <dbReference type="Proteomes" id="UP000191672"/>
    </source>
</evidence>
<evidence type="ECO:0000313" key="15">
    <source>
        <dbReference type="EMBL" id="OQD89930.1"/>
    </source>
</evidence>
<dbReference type="PIRSF" id="PIRSF001589">
    <property type="entry name" value="Asn_synthetase_glu-h"/>
    <property type="match status" value="1"/>
</dbReference>
<dbReference type="Pfam" id="PF13537">
    <property type="entry name" value="GATase_7"/>
    <property type="match status" value="1"/>
</dbReference>
<feature type="domain" description="Glutamine amidotransferase type-2" evidence="14">
    <location>
        <begin position="2"/>
        <end position="218"/>
    </location>
</feature>
<feature type="binding site" evidence="12">
    <location>
        <position position="311"/>
    </location>
    <ligand>
        <name>ATP</name>
        <dbReference type="ChEBI" id="CHEBI:30616"/>
    </ligand>
</feature>
<dbReference type="AlphaFoldDB" id="A0A1V6QL47"/>
<evidence type="ECO:0000256" key="10">
    <source>
        <dbReference type="PIRNR" id="PIRNR001589"/>
    </source>
</evidence>
<feature type="binding site" evidence="12">
    <location>
        <position position="109"/>
    </location>
    <ligand>
        <name>L-glutamine</name>
        <dbReference type="ChEBI" id="CHEBI:58359"/>
    </ligand>
</feature>
<evidence type="ECO:0000256" key="12">
    <source>
        <dbReference type="PIRSR" id="PIRSR001589-2"/>
    </source>
</evidence>
<dbReference type="CDD" id="cd01991">
    <property type="entry name" value="Asn_synthase_B_C"/>
    <property type="match status" value="1"/>
</dbReference>
<evidence type="ECO:0000256" key="4">
    <source>
        <dbReference type="ARBA" id="ARBA00022741"/>
    </source>
</evidence>
<keyword evidence="4 10" id="KW-0547">Nucleotide-binding</keyword>
<evidence type="ECO:0000256" key="3">
    <source>
        <dbReference type="ARBA" id="ARBA00022605"/>
    </source>
</evidence>
<dbReference type="InterPro" id="IPR006426">
    <property type="entry name" value="Asn_synth_AEB"/>
</dbReference>
<dbReference type="Proteomes" id="UP000191672">
    <property type="component" value="Unassembled WGS sequence"/>
</dbReference>
<evidence type="ECO:0000256" key="11">
    <source>
        <dbReference type="PIRSR" id="PIRSR001589-1"/>
    </source>
</evidence>
<evidence type="ECO:0000256" key="1">
    <source>
        <dbReference type="ARBA" id="ARBA00012737"/>
    </source>
</evidence>
<dbReference type="InterPro" id="IPR014729">
    <property type="entry name" value="Rossmann-like_a/b/a_fold"/>
</dbReference>
<dbReference type="EC" id="6.3.5.4" evidence="1"/>
<keyword evidence="3 11" id="KW-0028">Amino-acid biosynthesis</keyword>
<dbReference type="InterPro" id="IPR033738">
    <property type="entry name" value="AsnB_N"/>
</dbReference>
<dbReference type="InterPro" id="IPR029055">
    <property type="entry name" value="Ntn_hydrolases_N"/>
</dbReference>
<evidence type="ECO:0000256" key="8">
    <source>
        <dbReference type="ARBA" id="ARBA00029440"/>
    </source>
</evidence>
<evidence type="ECO:0000259" key="14">
    <source>
        <dbReference type="PROSITE" id="PS51278"/>
    </source>
</evidence>
<feature type="active site" description="For GATase activity" evidence="11">
    <location>
        <position position="2"/>
    </location>
</feature>
<dbReference type="Gene3D" id="3.60.20.10">
    <property type="entry name" value="Glutamine Phosphoribosylpyrophosphate, subunit 1, domain 1"/>
    <property type="match status" value="1"/>
</dbReference>
<sequence length="677" mass="76279">MCGISAVLSLAGYPAQSNGDRLSSLEQLGKSLDLVKHRGPDARGEWANEDGNVYLGHVRLSIVDLSPQANQPFHDTANDVHAIVNGELYNDEYYRELLGSEYDFHSKSDCEIVLALYKHYGLSFVSHLRGEFALILWDARRKVFIGARDRYGVKSLYYTVVNNRLLVATEMKCFLPFGWEPEWDVQGIRECGWMFGAGTMFKGVKSVAPGHYIISKGLNHIQNAAYWDAEYPDKRTPELRSEAEMIEGVRDRLMEAIKIRLRADVPLGIYLSGGIDSSAVAGMVAHLVKEEGARLGNDESQLLSRIKCFTVQFDKDSGADESDIAQRTAEWLGVDYHPVSVNEETFAAMFEDTVWHSETPMPDTNGMGRLAMAEAARSHGIKVILTGEGSDEHFGGYKDLSSDFLLENDPSWPSAPSKEEIAELAKQLKALYATMAKDIPLSRTRAPESTRRMLNNTSILTFLSLVGRMPFAKWTDIYTTTSPETAQAESLDGRVRDAIANKWHPLHTAEYLFTKGFFSNLLLRYLGDNIDMVHSVETRPPFLDHHLTEYANSLPPSLKIKVSTSDRSLTEKYILREAVHPFVTEEIYMRQKKPYIGPTNFQENGPLHRLFLRLTTRENVDALGFVDYEETQENVRKAFQDKDHWSLRAAFSVCQFIVLSQRFGVARATAPSLCRTC</sequence>
<dbReference type="PROSITE" id="PS51278">
    <property type="entry name" value="GATASE_TYPE_2"/>
    <property type="match status" value="1"/>
</dbReference>
<organism evidence="15 16">
    <name type="scientific">Penicillium antarcticum</name>
    <dbReference type="NCBI Taxonomy" id="416450"/>
    <lineage>
        <taxon>Eukaryota</taxon>
        <taxon>Fungi</taxon>
        <taxon>Dikarya</taxon>
        <taxon>Ascomycota</taxon>
        <taxon>Pezizomycotina</taxon>
        <taxon>Eurotiomycetes</taxon>
        <taxon>Eurotiomycetidae</taxon>
        <taxon>Eurotiales</taxon>
        <taxon>Aspergillaceae</taxon>
        <taxon>Penicillium</taxon>
    </lineage>
</organism>
<evidence type="ECO:0000256" key="2">
    <source>
        <dbReference type="ARBA" id="ARBA00022598"/>
    </source>
</evidence>
<evidence type="ECO:0000256" key="7">
    <source>
        <dbReference type="ARBA" id="ARBA00022962"/>
    </source>
</evidence>
<dbReference type="STRING" id="416450.A0A1V6QL47"/>
<dbReference type="Pfam" id="PF00733">
    <property type="entry name" value="Asn_synthase"/>
    <property type="match status" value="1"/>
</dbReference>
<dbReference type="PANTHER" id="PTHR11772">
    <property type="entry name" value="ASPARAGINE SYNTHETASE"/>
    <property type="match status" value="1"/>
</dbReference>
<dbReference type="InterPro" id="IPR017932">
    <property type="entry name" value="GATase_2_dom"/>
</dbReference>
<keyword evidence="6 11" id="KW-0061">Asparagine biosynthesis</keyword>
<keyword evidence="5 10" id="KW-0067">ATP-binding</keyword>
<keyword evidence="2" id="KW-0436">Ligase</keyword>
<keyword evidence="7 11" id="KW-0315">Glutamine amidotransferase</keyword>
<gene>
    <name evidence="15" type="ORF">PENANT_c002G03190</name>
</gene>
<dbReference type="InterPro" id="IPR050795">
    <property type="entry name" value="Asn_Synthetase"/>
</dbReference>
<dbReference type="GO" id="GO:0005829">
    <property type="term" value="C:cytosol"/>
    <property type="evidence" value="ECO:0007669"/>
    <property type="project" value="TreeGrafter"/>
</dbReference>
<dbReference type="EMBL" id="MDYN01000002">
    <property type="protein sequence ID" value="OQD89930.1"/>
    <property type="molecule type" value="Genomic_DNA"/>
</dbReference>
<comment type="caution">
    <text evidence="15">The sequence shown here is derived from an EMBL/GenBank/DDBJ whole genome shotgun (WGS) entry which is preliminary data.</text>
</comment>
<proteinExistence type="predicted"/>
<evidence type="ECO:0000256" key="6">
    <source>
        <dbReference type="ARBA" id="ARBA00022888"/>
    </source>
</evidence>
<dbReference type="NCBIfam" id="TIGR01536">
    <property type="entry name" value="asn_synth_AEB"/>
    <property type="match status" value="1"/>
</dbReference>
<protein>
    <recommendedName>
        <fullName evidence="1">asparagine synthase (glutamine-hydrolyzing)</fullName>
        <ecNumber evidence="1">6.3.5.4</ecNumber>
    </recommendedName>
</protein>
<feature type="site" description="Important for beta-aspartyl-AMP intermediate formation" evidence="13">
    <location>
        <position position="388"/>
    </location>
</feature>
<name>A0A1V6QL47_9EURO</name>
<evidence type="ECO:0000256" key="13">
    <source>
        <dbReference type="PIRSR" id="PIRSR001589-3"/>
    </source>
</evidence>
<dbReference type="CDD" id="cd00712">
    <property type="entry name" value="AsnB"/>
    <property type="match status" value="1"/>
</dbReference>
<comment type="pathway">
    <text evidence="8">Amino-acid biosynthesis.</text>
</comment>
<dbReference type="FunFam" id="3.60.20.10:FF:000155">
    <property type="entry name" value="Asparagine synthetase (Eurofung)"/>
    <property type="match status" value="1"/>
</dbReference>